<reference evidence="2" key="1">
    <citation type="submission" date="2023-07" db="EMBL/GenBank/DDBJ databases">
        <title>Sorghum-associated microbial communities from plants grown in Nebraska, USA.</title>
        <authorList>
            <person name="Schachtman D."/>
        </authorList>
    </citation>
    <scope>NUCLEOTIDE SEQUENCE</scope>
    <source>
        <strain evidence="2">BE330</strain>
    </source>
</reference>
<sequence length="126" mass="13184">MKRTVKLSSGLDLHLHVQGPVLHVTTSFGQGGCDLIATPELADTLESGGRGHWTDTTPGGEDAGASLGVGHDGADRVLWLESMGAAAGLLLTGDDERRLALTLRRLPGVPRPGDTDTGPDWHAHHP</sequence>
<gene>
    <name evidence="2" type="ORF">J2Y00_002482</name>
</gene>
<dbReference type="EMBL" id="JAVDQK010000005">
    <property type="protein sequence ID" value="MDR6218885.1"/>
    <property type="molecule type" value="Genomic_DNA"/>
</dbReference>
<proteinExistence type="predicted"/>
<comment type="caution">
    <text evidence="2">The sequence shown here is derived from an EMBL/GenBank/DDBJ whole genome shotgun (WGS) entry which is preliminary data.</text>
</comment>
<evidence type="ECO:0000313" key="2">
    <source>
        <dbReference type="EMBL" id="MDR6218885.1"/>
    </source>
</evidence>
<dbReference type="Proteomes" id="UP001185331">
    <property type="component" value="Unassembled WGS sequence"/>
</dbReference>
<feature type="region of interest" description="Disordered" evidence="1">
    <location>
        <begin position="105"/>
        <end position="126"/>
    </location>
</feature>
<name>A0AAE4BMA9_9DEIO</name>
<evidence type="ECO:0000313" key="3">
    <source>
        <dbReference type="Proteomes" id="UP001185331"/>
    </source>
</evidence>
<organism evidence="2 3">
    <name type="scientific">Deinococcus soli</name>
    <name type="common">ex Cha et al. 2016</name>
    <dbReference type="NCBI Taxonomy" id="1309411"/>
    <lineage>
        <taxon>Bacteria</taxon>
        <taxon>Thermotogati</taxon>
        <taxon>Deinococcota</taxon>
        <taxon>Deinococci</taxon>
        <taxon>Deinococcales</taxon>
        <taxon>Deinococcaceae</taxon>
        <taxon>Deinococcus</taxon>
    </lineage>
</organism>
<feature type="region of interest" description="Disordered" evidence="1">
    <location>
        <begin position="46"/>
        <end position="68"/>
    </location>
</feature>
<evidence type="ECO:0000256" key="1">
    <source>
        <dbReference type="SAM" id="MobiDB-lite"/>
    </source>
</evidence>
<dbReference type="AlphaFoldDB" id="A0AAE4BMA9"/>
<protein>
    <submittedName>
        <fullName evidence="2">Uncharacterized protein</fullName>
    </submittedName>
</protein>
<accession>A0AAE4BMA9</accession>
<dbReference type="RefSeq" id="WP_309853644.1">
    <property type="nucleotide sequence ID" value="NZ_JAVDQJ010000004.1"/>
</dbReference>